<feature type="domain" description="Dynamin N-terminal" evidence="3">
    <location>
        <begin position="44"/>
        <end position="194"/>
    </location>
</feature>
<dbReference type="Gene3D" id="3.40.50.300">
    <property type="entry name" value="P-loop containing nucleotide triphosphate hydrolases"/>
    <property type="match status" value="1"/>
</dbReference>
<keyword evidence="2" id="KW-0472">Membrane</keyword>
<proteinExistence type="predicted"/>
<dbReference type="SUPFAM" id="SSF52540">
    <property type="entry name" value="P-loop containing nucleoside triphosphate hydrolases"/>
    <property type="match status" value="1"/>
</dbReference>
<dbReference type="AlphaFoldDB" id="A0A931C8H6"/>
<dbReference type="InterPro" id="IPR045063">
    <property type="entry name" value="Dynamin_N"/>
</dbReference>
<evidence type="ECO:0000259" key="3">
    <source>
        <dbReference type="Pfam" id="PF00350"/>
    </source>
</evidence>
<accession>A0A931C8H6</accession>
<gene>
    <name evidence="4" type="ORF">I4J89_22090</name>
</gene>
<dbReference type="InterPro" id="IPR027417">
    <property type="entry name" value="P-loop_NTPase"/>
</dbReference>
<evidence type="ECO:0000313" key="5">
    <source>
        <dbReference type="Proteomes" id="UP000598146"/>
    </source>
</evidence>
<dbReference type="Pfam" id="PF00350">
    <property type="entry name" value="Dynamin_N"/>
    <property type="match status" value="1"/>
</dbReference>
<dbReference type="InterPro" id="IPR051943">
    <property type="entry name" value="TRAFAC_Dynamin-like_GTPase"/>
</dbReference>
<comment type="caution">
    <text evidence="4">The sequence shown here is derived from an EMBL/GenBank/DDBJ whole genome shotgun (WGS) entry which is preliminary data.</text>
</comment>
<keyword evidence="1" id="KW-0175">Coiled coil</keyword>
<keyword evidence="5" id="KW-1185">Reference proteome</keyword>
<organism evidence="4 5">
    <name type="scientific">Actinoplanes aureus</name>
    <dbReference type="NCBI Taxonomy" id="2792083"/>
    <lineage>
        <taxon>Bacteria</taxon>
        <taxon>Bacillati</taxon>
        <taxon>Actinomycetota</taxon>
        <taxon>Actinomycetes</taxon>
        <taxon>Micromonosporales</taxon>
        <taxon>Micromonosporaceae</taxon>
        <taxon>Actinoplanes</taxon>
    </lineage>
</organism>
<reference evidence="4" key="1">
    <citation type="submission" date="2020-11" db="EMBL/GenBank/DDBJ databases">
        <title>Isolation and identification of active actinomycetes.</title>
        <authorList>
            <person name="Sun X."/>
        </authorList>
    </citation>
    <scope>NUCLEOTIDE SEQUENCE</scope>
    <source>
        <strain evidence="4">NEAU-A11</strain>
    </source>
</reference>
<sequence>MTEVAKAVAVLDLGLRACTAYDRPDAAARLTAAREALADPVMHVVVAGEFKQGKSSLVNALVGAAVCTVDDDVATAVPTYVRHGEKPEAHLLFAAPDPEPPRRETIPISDVRRYVVEGGENGGNGSRVTGVEVRIPRKILAGGLVLVDTPGVGGLASPHAAASLAAVSMADAVIFVTGAAQELTRSEVDFLQRARALCPVVACVITKTDFYPAWRRIRDLNEQHLAAHCPVPLMPVSSALRSRAVKANDTALNAESGFTNLVKFITDQIGGNAADRLAADAAAEVIALCDQLDSHFQAERTALSDPEAARRVVRELTAVKSRVETLKSSAAKWNQTLNDGVADLTADIDHDLRARVRTVIAESDAAIEEADPADTWPEMEPWLQSRMADELLANYNMLRVRADALSERVGNHFHEASTALMSRPSVHNPTPMSVVADFQHKIDLQRMRVGKQAMVALKNAYGGALMFIILGSLVGVSLGPIGIGIGLVMGHRGLREEKKRQVQRRRTEARNAIRRYCDEVVFVAGKDSRDTLRRVQRQLRDHYSRLAEELNRSNAQALAGASEAAKRTQAEREQRLKDVDAELERVRKLRQRALAVIG</sequence>
<dbReference type="EMBL" id="JADQTO010000010">
    <property type="protein sequence ID" value="MBG0564139.1"/>
    <property type="molecule type" value="Genomic_DNA"/>
</dbReference>
<feature type="transmembrane region" description="Helical" evidence="2">
    <location>
        <begin position="464"/>
        <end position="490"/>
    </location>
</feature>
<evidence type="ECO:0000256" key="1">
    <source>
        <dbReference type="SAM" id="Coils"/>
    </source>
</evidence>
<protein>
    <submittedName>
        <fullName evidence="4">Dynamin family protein</fullName>
    </submittedName>
</protein>
<keyword evidence="2" id="KW-0812">Transmembrane</keyword>
<keyword evidence="2" id="KW-1133">Transmembrane helix</keyword>
<feature type="coiled-coil region" evidence="1">
    <location>
        <begin position="499"/>
        <end position="556"/>
    </location>
</feature>
<dbReference type="Proteomes" id="UP000598146">
    <property type="component" value="Unassembled WGS sequence"/>
</dbReference>
<dbReference type="PANTHER" id="PTHR43681:SF1">
    <property type="entry name" value="SARCALUMENIN"/>
    <property type="match status" value="1"/>
</dbReference>
<name>A0A931C8H6_9ACTN</name>
<dbReference type="RefSeq" id="WP_196415925.1">
    <property type="nucleotide sequence ID" value="NZ_JADQTO010000010.1"/>
</dbReference>
<dbReference type="PANTHER" id="PTHR43681">
    <property type="entry name" value="TRANSMEMBRANE GTPASE FZO"/>
    <property type="match status" value="1"/>
</dbReference>
<evidence type="ECO:0000256" key="2">
    <source>
        <dbReference type="SAM" id="Phobius"/>
    </source>
</evidence>
<evidence type="ECO:0000313" key="4">
    <source>
        <dbReference type="EMBL" id="MBG0564139.1"/>
    </source>
</evidence>